<dbReference type="RefSeq" id="WP_041897591.1">
    <property type="nucleotide sequence ID" value="NZ_CP010086.2"/>
</dbReference>
<dbReference type="InterPro" id="IPR018062">
    <property type="entry name" value="HTH_AraC-typ_CS"/>
</dbReference>
<dbReference type="AlphaFoldDB" id="A0A0B5QGG5"/>
<dbReference type="SUPFAM" id="SSF46689">
    <property type="entry name" value="Homeodomain-like"/>
    <property type="match status" value="1"/>
</dbReference>
<dbReference type="InterPro" id="IPR009057">
    <property type="entry name" value="Homeodomain-like_sf"/>
</dbReference>
<dbReference type="PROSITE" id="PS00041">
    <property type="entry name" value="HTH_ARAC_FAMILY_1"/>
    <property type="match status" value="1"/>
</dbReference>
<dbReference type="Proteomes" id="UP000031866">
    <property type="component" value="Chromosome"/>
</dbReference>
<dbReference type="InterPro" id="IPR018060">
    <property type="entry name" value="HTH_AraC"/>
</dbReference>
<evidence type="ECO:0000313" key="5">
    <source>
        <dbReference type="EMBL" id="AJH00061.1"/>
    </source>
</evidence>
<keyword evidence="3" id="KW-0804">Transcription</keyword>
<dbReference type="PROSITE" id="PS01124">
    <property type="entry name" value="HTH_ARAC_FAMILY_2"/>
    <property type="match status" value="1"/>
</dbReference>
<dbReference type="InterPro" id="IPR020449">
    <property type="entry name" value="Tscrpt_reg_AraC-type_HTH"/>
</dbReference>
<evidence type="ECO:0000256" key="3">
    <source>
        <dbReference type="ARBA" id="ARBA00023163"/>
    </source>
</evidence>
<keyword evidence="1" id="KW-0805">Transcription regulation</keyword>
<proteinExistence type="predicted"/>
<sequence>MIVRSSDEFKAAVLKKLNFSKIENENYTLYTNKDRPEFGHCIIYSRDGYYSLGIADYTIPKDFSLSFSNPELLMRFGLVYKGVTEFQLENNPVSSFTPSSFFVVEKDLKGKQKWAKGQHYHGTEITIHEKYFTEIIKPNFSNAIDFDSFIRNYTYIYLPLEITEIIRQLQSLANKNLLNSIYLESKILECIAILINEVNKSPENAFTNQIDYGNINIGNNRIVRLTSFDIRAIQKAHDILSKNYHNPPNINSLSKMVFLNEQKLKAGFSKYYHMSIGEYTNHIRMIIAANLLSTTDLSIEEIAYKVGYNYSANFAKMFKKTYGKTPLNFRKLK</sequence>
<dbReference type="KEGG" id="cbei:LF65_03504"/>
<name>A0A0B5QGG5_CLOBE</name>
<evidence type="ECO:0000256" key="2">
    <source>
        <dbReference type="ARBA" id="ARBA00023125"/>
    </source>
</evidence>
<evidence type="ECO:0000259" key="4">
    <source>
        <dbReference type="PROSITE" id="PS01124"/>
    </source>
</evidence>
<evidence type="ECO:0000313" key="6">
    <source>
        <dbReference type="Proteomes" id="UP000031866"/>
    </source>
</evidence>
<dbReference type="OrthoDB" id="9772607at2"/>
<dbReference type="Gene3D" id="1.10.10.60">
    <property type="entry name" value="Homeodomain-like"/>
    <property type="match status" value="2"/>
</dbReference>
<dbReference type="STRING" id="1520.LF65_03504"/>
<dbReference type="GO" id="GO:0043565">
    <property type="term" value="F:sequence-specific DNA binding"/>
    <property type="evidence" value="ECO:0007669"/>
    <property type="project" value="InterPro"/>
</dbReference>
<dbReference type="PRINTS" id="PR00032">
    <property type="entry name" value="HTHARAC"/>
</dbReference>
<dbReference type="Pfam" id="PF12833">
    <property type="entry name" value="HTH_18"/>
    <property type="match status" value="1"/>
</dbReference>
<gene>
    <name evidence="5" type="ORF">LF65_03504</name>
</gene>
<dbReference type="EMBL" id="CP010086">
    <property type="protein sequence ID" value="AJH00061.1"/>
    <property type="molecule type" value="Genomic_DNA"/>
</dbReference>
<dbReference type="InterPro" id="IPR053142">
    <property type="entry name" value="PchR_regulatory_protein"/>
</dbReference>
<organism evidence="5 6">
    <name type="scientific">Clostridium beijerinckii</name>
    <name type="common">Clostridium MP</name>
    <dbReference type="NCBI Taxonomy" id="1520"/>
    <lineage>
        <taxon>Bacteria</taxon>
        <taxon>Bacillati</taxon>
        <taxon>Bacillota</taxon>
        <taxon>Clostridia</taxon>
        <taxon>Eubacteriales</taxon>
        <taxon>Clostridiaceae</taxon>
        <taxon>Clostridium</taxon>
    </lineage>
</organism>
<protein>
    <submittedName>
        <fullName evidence="5">DNA-binding protein</fullName>
    </submittedName>
</protein>
<dbReference type="SMART" id="SM00342">
    <property type="entry name" value="HTH_ARAC"/>
    <property type="match status" value="1"/>
</dbReference>
<dbReference type="GO" id="GO:0003700">
    <property type="term" value="F:DNA-binding transcription factor activity"/>
    <property type="evidence" value="ECO:0007669"/>
    <property type="project" value="InterPro"/>
</dbReference>
<keyword evidence="2 5" id="KW-0238">DNA-binding</keyword>
<reference evidence="6" key="1">
    <citation type="submission" date="2014-12" db="EMBL/GenBank/DDBJ databases">
        <title>Genome sequence of Clostridium beijerinckii strain 59B.</title>
        <authorList>
            <person name="Little G.T."/>
            <person name="Minton N.P."/>
        </authorList>
    </citation>
    <scope>NUCLEOTIDE SEQUENCE [LARGE SCALE GENOMIC DNA]</scope>
    <source>
        <strain evidence="6">59B</strain>
    </source>
</reference>
<evidence type="ECO:0000256" key="1">
    <source>
        <dbReference type="ARBA" id="ARBA00023015"/>
    </source>
</evidence>
<dbReference type="PANTHER" id="PTHR47893">
    <property type="entry name" value="REGULATORY PROTEIN PCHR"/>
    <property type="match status" value="1"/>
</dbReference>
<accession>A0A0B5QGG5</accession>
<feature type="domain" description="HTH araC/xylS-type" evidence="4">
    <location>
        <begin position="234"/>
        <end position="332"/>
    </location>
</feature>
<dbReference type="PANTHER" id="PTHR47893:SF1">
    <property type="entry name" value="REGULATORY PROTEIN PCHR"/>
    <property type="match status" value="1"/>
</dbReference>